<gene>
    <name evidence="3" type="ORF">SAMN04488244_13425</name>
</gene>
<reference evidence="4" key="1">
    <citation type="submission" date="2016-10" db="EMBL/GenBank/DDBJ databases">
        <authorList>
            <person name="Varghese N."/>
            <person name="Submissions S."/>
        </authorList>
    </citation>
    <scope>NUCLEOTIDE SEQUENCE [LARGE SCALE GENOMIC DNA]</scope>
    <source>
        <strain evidence="4">CGMCC 1.7062</strain>
    </source>
</reference>
<dbReference type="Gene3D" id="3.40.50.2000">
    <property type="entry name" value="Glycogen Phosphorylase B"/>
    <property type="match status" value="2"/>
</dbReference>
<sequence>MKYYWCERGGYVSNKAQQYLHNDFSPEKVKNITVIRQAALGDLVIVRPFLTEARRFFPNAKITLVGVSNYQYGMPSDLADETIYVSGREKKAEMTLKKKYQEFSQLPEQDIIFDLAGTARSYWMMALSKAKLKFGFPYKPFLNGTLYNISVFRSDYQPEVECMLDMLKMLGHAPQRPLDFAYPSNLDVVQSTEDKPQILYFNGASTKSKILSEQQMKQLLESAVKELPDYDHVYLEGKNDFEKGDFVRHLEANDNFKIQPCLPLDELVSYVSKAKLVVAPDTGVRNVAVSTHTPTVGIFYSTVPFRYTPLDGRHHIVMNANGDIPSNQQIIDAVKHAL</sequence>
<dbReference type="GO" id="GO:0005829">
    <property type="term" value="C:cytosol"/>
    <property type="evidence" value="ECO:0007669"/>
    <property type="project" value="TreeGrafter"/>
</dbReference>
<dbReference type="Proteomes" id="UP000236721">
    <property type="component" value="Unassembled WGS sequence"/>
</dbReference>
<dbReference type="CDD" id="cd03789">
    <property type="entry name" value="GT9_LPS_heptosyltransferase"/>
    <property type="match status" value="1"/>
</dbReference>
<accession>A0A1H6CAV1</accession>
<protein>
    <submittedName>
        <fullName evidence="3">ADP-heptose:LPS heptosyltransferase</fullName>
    </submittedName>
</protein>
<organism evidence="3 4">
    <name type="scientific">Vibrio hangzhouensis</name>
    <dbReference type="NCBI Taxonomy" id="462991"/>
    <lineage>
        <taxon>Bacteria</taxon>
        <taxon>Pseudomonadati</taxon>
        <taxon>Pseudomonadota</taxon>
        <taxon>Gammaproteobacteria</taxon>
        <taxon>Vibrionales</taxon>
        <taxon>Vibrionaceae</taxon>
        <taxon>Vibrio</taxon>
    </lineage>
</organism>
<dbReference type="GO" id="GO:0008713">
    <property type="term" value="F:ADP-heptose-lipopolysaccharide heptosyltransferase activity"/>
    <property type="evidence" value="ECO:0007669"/>
    <property type="project" value="TreeGrafter"/>
</dbReference>
<dbReference type="AlphaFoldDB" id="A0A1H6CAV1"/>
<name>A0A1H6CAV1_9VIBR</name>
<evidence type="ECO:0000313" key="4">
    <source>
        <dbReference type="Proteomes" id="UP000236721"/>
    </source>
</evidence>
<dbReference type="EMBL" id="FNVG01000034">
    <property type="protein sequence ID" value="SEG69993.1"/>
    <property type="molecule type" value="Genomic_DNA"/>
</dbReference>
<dbReference type="Pfam" id="PF01075">
    <property type="entry name" value="Glyco_transf_9"/>
    <property type="match status" value="1"/>
</dbReference>
<dbReference type="InterPro" id="IPR002201">
    <property type="entry name" value="Glyco_trans_9"/>
</dbReference>
<dbReference type="RefSeq" id="WP_103882319.1">
    <property type="nucleotide sequence ID" value="NZ_FNVG01000034.1"/>
</dbReference>
<proteinExistence type="predicted"/>
<dbReference type="InterPro" id="IPR051199">
    <property type="entry name" value="LPS_LOS_Heptosyltrfase"/>
</dbReference>
<evidence type="ECO:0000256" key="1">
    <source>
        <dbReference type="ARBA" id="ARBA00022676"/>
    </source>
</evidence>
<dbReference type="PANTHER" id="PTHR30160:SF19">
    <property type="entry name" value="LIPOPOLYSACCHARIDE HEPTOSYLTRANSFERASE 1"/>
    <property type="match status" value="1"/>
</dbReference>
<dbReference type="GO" id="GO:0009244">
    <property type="term" value="P:lipopolysaccharide core region biosynthetic process"/>
    <property type="evidence" value="ECO:0007669"/>
    <property type="project" value="TreeGrafter"/>
</dbReference>
<dbReference type="PANTHER" id="PTHR30160">
    <property type="entry name" value="TETRAACYLDISACCHARIDE 4'-KINASE-RELATED"/>
    <property type="match status" value="1"/>
</dbReference>
<dbReference type="SUPFAM" id="SSF53756">
    <property type="entry name" value="UDP-Glycosyltransferase/glycogen phosphorylase"/>
    <property type="match status" value="1"/>
</dbReference>
<evidence type="ECO:0000313" key="3">
    <source>
        <dbReference type="EMBL" id="SEG69993.1"/>
    </source>
</evidence>
<keyword evidence="2 3" id="KW-0808">Transferase</keyword>
<evidence type="ECO:0000256" key="2">
    <source>
        <dbReference type="ARBA" id="ARBA00022679"/>
    </source>
</evidence>
<keyword evidence="4" id="KW-1185">Reference proteome</keyword>
<dbReference type="OrthoDB" id="5884953at2"/>
<keyword evidence="1" id="KW-0328">Glycosyltransferase</keyword>